<evidence type="ECO:0000259" key="3">
    <source>
        <dbReference type="PROSITE" id="PS01031"/>
    </source>
</evidence>
<evidence type="ECO:0000313" key="4">
    <source>
        <dbReference type="EMBL" id="MCP2164374.1"/>
    </source>
</evidence>
<comment type="caution">
    <text evidence="4">The sequence shown here is derived from an EMBL/GenBank/DDBJ whole genome shotgun (WGS) entry which is preliminary data.</text>
</comment>
<evidence type="ECO:0000256" key="2">
    <source>
        <dbReference type="RuleBase" id="RU003616"/>
    </source>
</evidence>
<dbReference type="CDD" id="cd06464">
    <property type="entry name" value="ACD_sHsps-like"/>
    <property type="match status" value="1"/>
</dbReference>
<dbReference type="AlphaFoldDB" id="A0AAE3KFF6"/>
<dbReference type="Gene3D" id="2.60.40.790">
    <property type="match status" value="1"/>
</dbReference>
<dbReference type="Proteomes" id="UP001206128">
    <property type="component" value="Unassembled WGS sequence"/>
</dbReference>
<feature type="domain" description="SHSP" evidence="3">
    <location>
        <begin position="37"/>
        <end position="152"/>
    </location>
</feature>
<protein>
    <submittedName>
        <fullName evidence="4">HSP20 family protein</fullName>
    </submittedName>
</protein>
<sequence>MAIAVRGSVWDPFTALVRQMDDFDSIVRRAFGGGSGGTTTGFVPAADVTRQGGDVLITLELPGVDAAEDVDVEVLRNRLVISGHRAEQTKAEQDGVLVRELRSGAFRREFALPEGVSADQIDAEYDRGLLRVRVRDVVRPADRPTKVAVRTADRPAIVDTGGSGQE</sequence>
<dbReference type="EMBL" id="JAMTCK010000003">
    <property type="protein sequence ID" value="MCP2164374.1"/>
    <property type="molecule type" value="Genomic_DNA"/>
</dbReference>
<keyword evidence="5" id="KW-1185">Reference proteome</keyword>
<gene>
    <name evidence="4" type="ORF">LX83_001214</name>
</gene>
<dbReference type="InterPro" id="IPR008978">
    <property type="entry name" value="HSP20-like_chaperone"/>
</dbReference>
<dbReference type="PANTHER" id="PTHR11527">
    <property type="entry name" value="HEAT-SHOCK PROTEIN 20 FAMILY MEMBER"/>
    <property type="match status" value="1"/>
</dbReference>
<dbReference type="InterPro" id="IPR031107">
    <property type="entry name" value="Small_HSP"/>
</dbReference>
<proteinExistence type="inferred from homology"/>
<dbReference type="Pfam" id="PF00011">
    <property type="entry name" value="HSP20"/>
    <property type="match status" value="1"/>
</dbReference>
<dbReference type="PROSITE" id="PS01031">
    <property type="entry name" value="SHSP"/>
    <property type="match status" value="1"/>
</dbReference>
<evidence type="ECO:0000256" key="1">
    <source>
        <dbReference type="PROSITE-ProRule" id="PRU00285"/>
    </source>
</evidence>
<dbReference type="InterPro" id="IPR002068">
    <property type="entry name" value="A-crystallin/Hsp20_dom"/>
</dbReference>
<accession>A0AAE3KFF6</accession>
<comment type="similarity">
    <text evidence="1 2">Belongs to the small heat shock protein (HSP20) family.</text>
</comment>
<reference evidence="4" key="1">
    <citation type="submission" date="2022-06" db="EMBL/GenBank/DDBJ databases">
        <title>Genomic Encyclopedia of Archaeal and Bacterial Type Strains, Phase II (KMG-II): from individual species to whole genera.</title>
        <authorList>
            <person name="Goeker M."/>
        </authorList>
    </citation>
    <scope>NUCLEOTIDE SEQUENCE</scope>
    <source>
        <strain evidence="4">DSM 43935</strain>
    </source>
</reference>
<evidence type="ECO:0000313" key="5">
    <source>
        <dbReference type="Proteomes" id="UP001206128"/>
    </source>
</evidence>
<dbReference type="SUPFAM" id="SSF49764">
    <property type="entry name" value="HSP20-like chaperones"/>
    <property type="match status" value="1"/>
</dbReference>
<dbReference type="RefSeq" id="WP_253767986.1">
    <property type="nucleotide sequence ID" value="NZ_JAMTCK010000003.1"/>
</dbReference>
<name>A0AAE3KFF6_9PSEU</name>
<organism evidence="4 5">
    <name type="scientific">Goodfellowiella coeruleoviolacea</name>
    <dbReference type="NCBI Taxonomy" id="334858"/>
    <lineage>
        <taxon>Bacteria</taxon>
        <taxon>Bacillati</taxon>
        <taxon>Actinomycetota</taxon>
        <taxon>Actinomycetes</taxon>
        <taxon>Pseudonocardiales</taxon>
        <taxon>Pseudonocardiaceae</taxon>
        <taxon>Goodfellowiella</taxon>
    </lineage>
</organism>